<dbReference type="InterPro" id="IPR023614">
    <property type="entry name" value="Porin_dom_sf"/>
</dbReference>
<evidence type="ECO:0000256" key="1">
    <source>
        <dbReference type="SAM" id="SignalP"/>
    </source>
</evidence>
<dbReference type="EMBL" id="BAABBF010000004">
    <property type="protein sequence ID" value="GAA3709558.1"/>
    <property type="molecule type" value="Genomic_DNA"/>
</dbReference>
<evidence type="ECO:0000313" key="3">
    <source>
        <dbReference type="Proteomes" id="UP001500523"/>
    </source>
</evidence>
<name>A0ABP7DV94_9SPHN</name>
<sequence>MTRQEWIAAGTLMLGGAAALPAPAQTVQDLQRQIDELKATIAELKAAQTGRASAPAAAPITPAGMAVAASPTTGAPAVAPTATQSAAAQPAVTRPTTTQVAVVADKPKPAHWYERITLRGYTQMRLNEFLSGDRTAPAGVSRLRSVHDGGIGEDSNFTLRRVRLILQGDITDRVSFYLQPDFATNVSNQSGGERREGFLQLRDAYVDAFLDPDRRFRLRFGQSKVPFGWENLQSSSNRLTLDRSDGINSAVPSERDLGVVAYYTPSRVEKIWDRLTDDGQKLFGNYGAFGLAVYNGQGTNRAETNDGLMTVAMATWPIELDGLGAGWTGQVFEFGAAALRNQVKPELRAGGVSAVSFRDERVGFHAMLYPQPIGFQAEWNWGCGPEFDRDLRAITTKRLNGGYIQTMARVRRSRLGPFMPYARWQRYRGGWKALPNAPRLNTDEWELGIEFQPTPPLELTIAYARMDRTEADERRIGQAEGSLIRTQLQWSY</sequence>
<dbReference type="Gene3D" id="2.40.160.10">
    <property type="entry name" value="Porin"/>
    <property type="match status" value="1"/>
</dbReference>
<feature type="chain" id="PRO_5046375479" evidence="1">
    <location>
        <begin position="25"/>
        <end position="492"/>
    </location>
</feature>
<dbReference type="InterPro" id="IPR010870">
    <property type="entry name" value="Porin_O/P"/>
</dbReference>
<keyword evidence="1" id="KW-0732">Signal</keyword>
<protein>
    <submittedName>
        <fullName evidence="2">OprO/OprP family phosphate-selective porin</fullName>
    </submittedName>
</protein>
<dbReference type="Pfam" id="PF07396">
    <property type="entry name" value="Porin_O_P"/>
    <property type="match status" value="1"/>
</dbReference>
<dbReference type="Proteomes" id="UP001500523">
    <property type="component" value="Unassembled WGS sequence"/>
</dbReference>
<evidence type="ECO:0000313" key="2">
    <source>
        <dbReference type="EMBL" id="GAA3709558.1"/>
    </source>
</evidence>
<gene>
    <name evidence="2" type="ORF">GCM10022268_18460</name>
</gene>
<proteinExistence type="predicted"/>
<dbReference type="RefSeq" id="WP_344693101.1">
    <property type="nucleotide sequence ID" value="NZ_BAABBF010000004.1"/>
</dbReference>
<dbReference type="SUPFAM" id="SSF56935">
    <property type="entry name" value="Porins"/>
    <property type="match status" value="1"/>
</dbReference>
<feature type="signal peptide" evidence="1">
    <location>
        <begin position="1"/>
        <end position="24"/>
    </location>
</feature>
<organism evidence="2 3">
    <name type="scientific">Sphingomonas cynarae</name>
    <dbReference type="NCBI Taxonomy" id="930197"/>
    <lineage>
        <taxon>Bacteria</taxon>
        <taxon>Pseudomonadati</taxon>
        <taxon>Pseudomonadota</taxon>
        <taxon>Alphaproteobacteria</taxon>
        <taxon>Sphingomonadales</taxon>
        <taxon>Sphingomonadaceae</taxon>
        <taxon>Sphingomonas</taxon>
    </lineage>
</organism>
<keyword evidence="3" id="KW-1185">Reference proteome</keyword>
<comment type="caution">
    <text evidence="2">The sequence shown here is derived from an EMBL/GenBank/DDBJ whole genome shotgun (WGS) entry which is preliminary data.</text>
</comment>
<accession>A0ABP7DV94</accession>
<reference evidence="3" key="1">
    <citation type="journal article" date="2019" name="Int. J. Syst. Evol. Microbiol.">
        <title>The Global Catalogue of Microorganisms (GCM) 10K type strain sequencing project: providing services to taxonomists for standard genome sequencing and annotation.</title>
        <authorList>
            <consortium name="The Broad Institute Genomics Platform"/>
            <consortium name="The Broad Institute Genome Sequencing Center for Infectious Disease"/>
            <person name="Wu L."/>
            <person name="Ma J."/>
        </authorList>
    </citation>
    <scope>NUCLEOTIDE SEQUENCE [LARGE SCALE GENOMIC DNA]</scope>
    <source>
        <strain evidence="3">JCM 17498</strain>
    </source>
</reference>